<accession>A0A9P7EW35</accession>
<sequence length="344" mass="39453">MLTQRRIKNHLKLAQNAQANQTPVEPNTMLAMTDTATTSEPGTVPPRKSKNVRKRNATSRADFTSTVNLASMANPSQVTMDSQLKEMLALMQKEIAEIRGKNERILGENESMRGEIKSIRSENKRILTKEESMCGEIERITNENKSLRKDNECIDDDLAIIRKDLDAARVQHTQDIEALREVTMSLVPLHLRDLLDRARRKGLEHLGYETWEGLRDSRSVYQLSNTIFDALKWQGQADAELDAIMNKQWWDLMRMAWHVAGCPYDQYRNRYASDVLDYGTDILEDLAKGTTMYMRVLPDVSRSELKFLRKGLSNTINRLELQQADENIQSAVRALKDMLLLRAT</sequence>
<name>A0A9P7EW35_9AGAM</name>
<dbReference type="OrthoDB" id="2660381at2759"/>
<reference evidence="2" key="1">
    <citation type="journal article" date="2020" name="New Phytol.">
        <title>Comparative genomics reveals dynamic genome evolution in host specialist ectomycorrhizal fungi.</title>
        <authorList>
            <person name="Lofgren L.A."/>
            <person name="Nguyen N.H."/>
            <person name="Vilgalys R."/>
            <person name="Ruytinx J."/>
            <person name="Liao H.L."/>
            <person name="Branco S."/>
            <person name="Kuo A."/>
            <person name="LaButti K."/>
            <person name="Lipzen A."/>
            <person name="Andreopoulos W."/>
            <person name="Pangilinan J."/>
            <person name="Riley R."/>
            <person name="Hundley H."/>
            <person name="Na H."/>
            <person name="Barry K."/>
            <person name="Grigoriev I.V."/>
            <person name="Stajich J.E."/>
            <person name="Kennedy P.G."/>
        </authorList>
    </citation>
    <scope>NUCLEOTIDE SEQUENCE</scope>
    <source>
        <strain evidence="2">FC423</strain>
    </source>
</reference>
<feature type="region of interest" description="Disordered" evidence="1">
    <location>
        <begin position="35"/>
        <end position="62"/>
    </location>
</feature>
<protein>
    <submittedName>
        <fullName evidence="2">Uncharacterized protein</fullName>
    </submittedName>
</protein>
<dbReference type="RefSeq" id="XP_041287267.1">
    <property type="nucleotide sequence ID" value="XM_041442261.1"/>
</dbReference>
<evidence type="ECO:0000313" key="3">
    <source>
        <dbReference type="Proteomes" id="UP000823399"/>
    </source>
</evidence>
<feature type="compositionally biased region" description="Basic residues" evidence="1">
    <location>
        <begin position="47"/>
        <end position="57"/>
    </location>
</feature>
<evidence type="ECO:0000256" key="1">
    <source>
        <dbReference type="SAM" id="MobiDB-lite"/>
    </source>
</evidence>
<proteinExistence type="predicted"/>
<organism evidence="2 3">
    <name type="scientific">Suillus discolor</name>
    <dbReference type="NCBI Taxonomy" id="1912936"/>
    <lineage>
        <taxon>Eukaryota</taxon>
        <taxon>Fungi</taxon>
        <taxon>Dikarya</taxon>
        <taxon>Basidiomycota</taxon>
        <taxon>Agaricomycotina</taxon>
        <taxon>Agaricomycetes</taxon>
        <taxon>Agaricomycetidae</taxon>
        <taxon>Boletales</taxon>
        <taxon>Suillineae</taxon>
        <taxon>Suillaceae</taxon>
        <taxon>Suillus</taxon>
    </lineage>
</organism>
<dbReference type="EMBL" id="JABBWM010000083">
    <property type="protein sequence ID" value="KAG2093709.1"/>
    <property type="molecule type" value="Genomic_DNA"/>
</dbReference>
<evidence type="ECO:0000313" key="2">
    <source>
        <dbReference type="EMBL" id="KAG2093709.1"/>
    </source>
</evidence>
<comment type="caution">
    <text evidence="2">The sequence shown here is derived from an EMBL/GenBank/DDBJ whole genome shotgun (WGS) entry which is preliminary data.</text>
</comment>
<keyword evidence="3" id="KW-1185">Reference proteome</keyword>
<dbReference type="GeneID" id="64704520"/>
<gene>
    <name evidence="2" type="ORF">F5147DRAFT_779224</name>
</gene>
<dbReference type="Proteomes" id="UP000823399">
    <property type="component" value="Unassembled WGS sequence"/>
</dbReference>
<dbReference type="AlphaFoldDB" id="A0A9P7EW35"/>